<dbReference type="EC" id="4.2.1.1" evidence="2"/>
<comment type="catalytic activity">
    <reaction evidence="6">
        <text>hydrogencarbonate + H(+) = CO2 + H2O</text>
        <dbReference type="Rhea" id="RHEA:10748"/>
        <dbReference type="ChEBI" id="CHEBI:15377"/>
        <dbReference type="ChEBI" id="CHEBI:15378"/>
        <dbReference type="ChEBI" id="CHEBI:16526"/>
        <dbReference type="ChEBI" id="CHEBI:17544"/>
        <dbReference type="EC" id="4.2.1.1"/>
    </reaction>
</comment>
<protein>
    <recommendedName>
        <fullName evidence="2">carbonic anhydrase</fullName>
        <ecNumber evidence="2">4.2.1.1</ecNumber>
    </recommendedName>
</protein>
<evidence type="ECO:0000256" key="4">
    <source>
        <dbReference type="ARBA" id="ARBA00022833"/>
    </source>
</evidence>
<dbReference type="PANTHER" id="PTHR18952:SF265">
    <property type="entry name" value="CARBONIC ANHYDRASE"/>
    <property type="match status" value="1"/>
</dbReference>
<keyword evidence="4" id="KW-0862">Zinc</keyword>
<comment type="caution">
    <text evidence="9">The sequence shown here is derived from an EMBL/GenBank/DDBJ whole genome shotgun (WGS) entry which is preliminary data.</text>
</comment>
<dbReference type="PROSITE" id="PS51318">
    <property type="entry name" value="TAT"/>
    <property type="match status" value="1"/>
</dbReference>
<evidence type="ECO:0000256" key="2">
    <source>
        <dbReference type="ARBA" id="ARBA00012925"/>
    </source>
</evidence>
<accession>A0A4V3IC75</accession>
<dbReference type="InterPro" id="IPR036398">
    <property type="entry name" value="CA_dom_sf"/>
</dbReference>
<dbReference type="InterPro" id="IPR006311">
    <property type="entry name" value="TAT_signal"/>
</dbReference>
<dbReference type="Proteomes" id="UP000297907">
    <property type="component" value="Unassembled WGS sequence"/>
</dbReference>
<evidence type="ECO:0000259" key="8">
    <source>
        <dbReference type="PROSITE" id="PS51144"/>
    </source>
</evidence>
<dbReference type="PROSITE" id="PS51144">
    <property type="entry name" value="ALPHA_CA_2"/>
    <property type="match status" value="1"/>
</dbReference>
<dbReference type="PANTHER" id="PTHR18952">
    <property type="entry name" value="CARBONIC ANHYDRASE"/>
    <property type="match status" value="1"/>
</dbReference>
<dbReference type="SUPFAM" id="SSF51069">
    <property type="entry name" value="Carbonic anhydrase"/>
    <property type="match status" value="1"/>
</dbReference>
<evidence type="ECO:0000313" key="10">
    <source>
        <dbReference type="Proteomes" id="UP000297907"/>
    </source>
</evidence>
<dbReference type="EMBL" id="SOFL01000044">
    <property type="protein sequence ID" value="TFB99528.1"/>
    <property type="molecule type" value="Genomic_DNA"/>
</dbReference>
<dbReference type="Pfam" id="PF00194">
    <property type="entry name" value="Carb_anhydrase"/>
    <property type="match status" value="1"/>
</dbReference>
<dbReference type="CDD" id="cd03124">
    <property type="entry name" value="alpha_CA_prokaryotic_like"/>
    <property type="match status" value="1"/>
</dbReference>
<proteinExistence type="inferred from homology"/>
<dbReference type="GO" id="GO:0008270">
    <property type="term" value="F:zinc ion binding"/>
    <property type="evidence" value="ECO:0007669"/>
    <property type="project" value="InterPro"/>
</dbReference>
<evidence type="ECO:0000256" key="6">
    <source>
        <dbReference type="ARBA" id="ARBA00048348"/>
    </source>
</evidence>
<name>A0A4V3IC75_9MICO</name>
<evidence type="ECO:0000313" key="9">
    <source>
        <dbReference type="EMBL" id="TFB99528.1"/>
    </source>
</evidence>
<reference evidence="9 10" key="1">
    <citation type="submission" date="2019-03" db="EMBL/GenBank/DDBJ databases">
        <title>Genomics of glacier-inhabiting Cryobacterium strains.</title>
        <authorList>
            <person name="Liu Q."/>
            <person name="Xin Y.-H."/>
        </authorList>
    </citation>
    <scope>NUCLEOTIDE SEQUENCE [LARGE SCALE GENOMIC DNA]</scope>
    <source>
        <strain evidence="9 10">RHLS22-1</strain>
    </source>
</reference>
<evidence type="ECO:0000256" key="7">
    <source>
        <dbReference type="SAM" id="MobiDB-lite"/>
    </source>
</evidence>
<keyword evidence="10" id="KW-1185">Reference proteome</keyword>
<organism evidence="9 10">
    <name type="scientific">Cryobacterium adonitolivorans</name>
    <dbReference type="NCBI Taxonomy" id="1259189"/>
    <lineage>
        <taxon>Bacteria</taxon>
        <taxon>Bacillati</taxon>
        <taxon>Actinomycetota</taxon>
        <taxon>Actinomycetes</taxon>
        <taxon>Micrococcales</taxon>
        <taxon>Microbacteriaceae</taxon>
        <taxon>Cryobacterium</taxon>
    </lineage>
</organism>
<feature type="compositionally biased region" description="Pro residues" evidence="7">
    <location>
        <begin position="40"/>
        <end position="49"/>
    </location>
</feature>
<evidence type="ECO:0000256" key="3">
    <source>
        <dbReference type="ARBA" id="ARBA00022723"/>
    </source>
</evidence>
<dbReference type="InterPro" id="IPR023561">
    <property type="entry name" value="Carbonic_anhydrase_a-class"/>
</dbReference>
<gene>
    <name evidence="9" type="ORF">E3O42_13305</name>
</gene>
<dbReference type="InterPro" id="IPR041891">
    <property type="entry name" value="Alpha_CA_prokaryot-like"/>
</dbReference>
<dbReference type="InterPro" id="IPR001148">
    <property type="entry name" value="CA_dom"/>
</dbReference>
<keyword evidence="5" id="KW-0456">Lyase</keyword>
<dbReference type="OrthoDB" id="5327615at2"/>
<dbReference type="SMART" id="SM01057">
    <property type="entry name" value="Carb_anhydrase"/>
    <property type="match status" value="1"/>
</dbReference>
<dbReference type="Gene3D" id="3.10.200.10">
    <property type="entry name" value="Alpha carbonic anhydrase"/>
    <property type="match status" value="1"/>
</dbReference>
<evidence type="ECO:0000256" key="1">
    <source>
        <dbReference type="ARBA" id="ARBA00010718"/>
    </source>
</evidence>
<sequence>MFGVADFSTVPGVPMSARSLLIASALTAAAVTLAGCAQPAPAPTEPPVAEPAHWSYDGESGPESWAGLDSDFQACEAGTKQSPIDLPATVPAPSTSIQLSADEADGDVFDTGHAVEFESDGEGETLTFNGDEYSLQQLHAHVPSEHTVAGQPAAAELHLVHADANGNLLVLGILVTEGAASDALTPFIEAATHLADEEDVKLDVAAILPASLENYEYSGSLTTPPCTEDVQWVVMGTPVSMSAEQIGTLDAAHSHNARPTQPLGARAVVGGAGEVEARRTLDR</sequence>
<feature type="domain" description="Alpha-carbonic anhydrase" evidence="8">
    <location>
        <begin position="52"/>
        <end position="272"/>
    </location>
</feature>
<evidence type="ECO:0000256" key="5">
    <source>
        <dbReference type="ARBA" id="ARBA00023239"/>
    </source>
</evidence>
<keyword evidence="3" id="KW-0479">Metal-binding</keyword>
<dbReference type="AlphaFoldDB" id="A0A4V3IC75"/>
<feature type="region of interest" description="Disordered" evidence="7">
    <location>
        <begin position="38"/>
        <end position="62"/>
    </location>
</feature>
<comment type="similarity">
    <text evidence="1">Belongs to the alpha-carbonic anhydrase family.</text>
</comment>
<dbReference type="GO" id="GO:0004089">
    <property type="term" value="F:carbonate dehydratase activity"/>
    <property type="evidence" value="ECO:0007669"/>
    <property type="project" value="UniProtKB-EC"/>
</dbReference>